<gene>
    <name evidence="2" type="ORF">COK98_04500</name>
</gene>
<dbReference type="Proteomes" id="UP000226257">
    <property type="component" value="Unassembled WGS sequence"/>
</dbReference>
<name>A0A9X7G9M7_BACCE</name>
<dbReference type="AlphaFoldDB" id="A0A9X7G9M7"/>
<dbReference type="PANTHER" id="PTHR34474:SF1">
    <property type="entry name" value="HEME-DEGRADING MONOOXYGENASE HMOA"/>
    <property type="match status" value="1"/>
</dbReference>
<organism evidence="2 3">
    <name type="scientific">Bacillus cereus</name>
    <dbReference type="NCBI Taxonomy" id="1396"/>
    <lineage>
        <taxon>Bacteria</taxon>
        <taxon>Bacillati</taxon>
        <taxon>Bacillota</taxon>
        <taxon>Bacilli</taxon>
        <taxon>Bacillales</taxon>
        <taxon>Bacillaceae</taxon>
        <taxon>Bacillus</taxon>
        <taxon>Bacillus cereus group</taxon>
    </lineage>
</organism>
<dbReference type="PANTHER" id="PTHR34474">
    <property type="entry name" value="SIGNAL TRANSDUCTION PROTEIN TRAP"/>
    <property type="match status" value="1"/>
</dbReference>
<dbReference type="GO" id="GO:0004497">
    <property type="term" value="F:monooxygenase activity"/>
    <property type="evidence" value="ECO:0007669"/>
    <property type="project" value="UniProtKB-KW"/>
</dbReference>
<dbReference type="Pfam" id="PF03992">
    <property type="entry name" value="ABM"/>
    <property type="match status" value="1"/>
</dbReference>
<protein>
    <submittedName>
        <fullName evidence="2">Antibiotic biosynthesis monooxygenase</fullName>
    </submittedName>
</protein>
<keyword evidence="2" id="KW-0560">Oxidoreductase</keyword>
<dbReference type="EMBL" id="NVDQ01000010">
    <property type="protein sequence ID" value="PFV10133.1"/>
    <property type="molecule type" value="Genomic_DNA"/>
</dbReference>
<comment type="caution">
    <text evidence="2">The sequence shown here is derived from an EMBL/GenBank/DDBJ whole genome shotgun (WGS) entry which is preliminary data.</text>
</comment>
<keyword evidence="2" id="KW-0503">Monooxygenase</keyword>
<evidence type="ECO:0000259" key="1">
    <source>
        <dbReference type="PROSITE" id="PS51725"/>
    </source>
</evidence>
<proteinExistence type="predicted"/>
<sequence>MGYMFIETKTFTVKEGTSNIVVERFTGEGIIEKFEGFIDLSVLVKKVRRGDEEVVVMIRWESEEAWKNWETSEEHLAGHRAGRGKPKPAHIINVDHAVYYVKSSKSAYQRFKA</sequence>
<dbReference type="SUPFAM" id="SSF54909">
    <property type="entry name" value="Dimeric alpha+beta barrel"/>
    <property type="match status" value="1"/>
</dbReference>
<dbReference type="InterPro" id="IPR011008">
    <property type="entry name" value="Dimeric_a/b-barrel"/>
</dbReference>
<dbReference type="PROSITE" id="PS51725">
    <property type="entry name" value="ABM"/>
    <property type="match status" value="1"/>
</dbReference>
<dbReference type="Gene3D" id="3.30.70.100">
    <property type="match status" value="1"/>
</dbReference>
<dbReference type="InterPro" id="IPR050404">
    <property type="entry name" value="Heme-degrading_MO"/>
</dbReference>
<accession>A0A9X7G9M7</accession>
<evidence type="ECO:0000313" key="3">
    <source>
        <dbReference type="Proteomes" id="UP000226257"/>
    </source>
</evidence>
<reference evidence="2 3" key="1">
    <citation type="submission" date="2017-09" db="EMBL/GenBank/DDBJ databases">
        <title>Large-scale bioinformatics analysis of Bacillus genomes uncovers conserved roles of natural products in bacterial physiology.</title>
        <authorList>
            <consortium name="Agbiome Team Llc"/>
            <person name="Bleich R.M."/>
            <person name="Grubbs K.J."/>
            <person name="Santa Maria K.C."/>
            <person name="Allen S.E."/>
            <person name="Farag S."/>
            <person name="Shank E.A."/>
            <person name="Bowers A."/>
        </authorList>
    </citation>
    <scope>NUCLEOTIDE SEQUENCE [LARGE SCALE GENOMIC DNA]</scope>
    <source>
        <strain evidence="2 3">AFS060282</strain>
    </source>
</reference>
<evidence type="ECO:0000313" key="2">
    <source>
        <dbReference type="EMBL" id="PFV10133.1"/>
    </source>
</evidence>
<dbReference type="InterPro" id="IPR007138">
    <property type="entry name" value="ABM_dom"/>
</dbReference>
<feature type="domain" description="ABM" evidence="1">
    <location>
        <begin position="5"/>
        <end position="94"/>
    </location>
</feature>